<dbReference type="SUPFAM" id="SSF56672">
    <property type="entry name" value="DNA/RNA polymerases"/>
    <property type="match status" value="1"/>
</dbReference>
<feature type="compositionally biased region" description="Low complexity" evidence="1">
    <location>
        <begin position="12"/>
        <end position="27"/>
    </location>
</feature>
<evidence type="ECO:0000313" key="4">
    <source>
        <dbReference type="Proteomes" id="UP001152622"/>
    </source>
</evidence>
<keyword evidence="4" id="KW-1185">Reference proteome</keyword>
<accession>A0A9Q1J2V0</accession>
<dbReference type="CDD" id="cd01650">
    <property type="entry name" value="RT_nLTR_like"/>
    <property type="match status" value="1"/>
</dbReference>
<dbReference type="Pfam" id="PF00078">
    <property type="entry name" value="RVT_1"/>
    <property type="match status" value="1"/>
</dbReference>
<feature type="compositionally biased region" description="Polar residues" evidence="1">
    <location>
        <begin position="1"/>
        <end position="11"/>
    </location>
</feature>
<dbReference type="Proteomes" id="UP001152622">
    <property type="component" value="Chromosome 4"/>
</dbReference>
<gene>
    <name evidence="3" type="ORF">SKAU_G00136200</name>
</gene>
<dbReference type="OrthoDB" id="411173at2759"/>
<dbReference type="AlphaFoldDB" id="A0A9Q1J2V0"/>
<comment type="caution">
    <text evidence="3">The sequence shown here is derived from an EMBL/GenBank/DDBJ whole genome shotgun (WGS) entry which is preliminary data.</text>
</comment>
<dbReference type="EMBL" id="JAINUF010000004">
    <property type="protein sequence ID" value="KAJ8364789.1"/>
    <property type="molecule type" value="Genomic_DNA"/>
</dbReference>
<feature type="compositionally biased region" description="Polar residues" evidence="1">
    <location>
        <begin position="118"/>
        <end position="134"/>
    </location>
</feature>
<dbReference type="InterPro" id="IPR043502">
    <property type="entry name" value="DNA/RNA_pol_sf"/>
</dbReference>
<evidence type="ECO:0000259" key="2">
    <source>
        <dbReference type="PROSITE" id="PS50878"/>
    </source>
</evidence>
<feature type="compositionally biased region" description="Polar residues" evidence="1">
    <location>
        <begin position="156"/>
        <end position="167"/>
    </location>
</feature>
<dbReference type="PANTHER" id="PTHR47510">
    <property type="entry name" value="REVERSE TRANSCRIPTASE DOMAIN-CONTAINING PROTEIN"/>
    <property type="match status" value="1"/>
</dbReference>
<dbReference type="InterPro" id="IPR000477">
    <property type="entry name" value="RT_dom"/>
</dbReference>
<sequence length="553" mass="60637">MSQKSQGASKNASQLSVQSAPSSAAQSTETKAKGGGSDQVRTKKQGRQTDPARSSVARRATPESESWPADALEPAVREEVQGKSKPPGSEEKPEHNRLAKTVEDHMASLEETGEELSHGQSMTEDTSFTESPSEVYSVCPEEPQAKDGGGDGGRCQSGSLDSATESPQQYVRASIKYEQTTLVQLGGLSHKGFFNLGLLDSFPELREGVEQTEVEKTSPCRSDAERGSSNGLLQQLKAATEAWQVLRALQQVNPRKAAGPDGVAPRVLKACAEQLAGVYTDIFNRSLTLETVPQSFKSSVIVPVPKKPNTSTLNDFRPVALTSVAMKCLEKLVLQSINTVVSDSVDPLQFAYCPNRSVDDAVALALHSTLEHLDKNRTYVRMLFLDYSSAFNTIRPMKLIVKLTDLGVPTPTCNWILDFLTDRPQVVRMGNKVSGKLTISTGTPQGCCLSPKLFSLYTTQAGQKKLQRVIKSAEKIIGSNLPSMDKIYTQRCRRRAQSILKDQHHPAHSLFKWNNTRYTQTPQTRKHFHPQSTFPQQFFSSHCHNGSKGHHTG</sequence>
<reference evidence="3" key="1">
    <citation type="journal article" date="2023" name="Science">
        <title>Genome structures resolve the early diversification of teleost fishes.</title>
        <authorList>
            <person name="Parey E."/>
            <person name="Louis A."/>
            <person name="Montfort J."/>
            <person name="Bouchez O."/>
            <person name="Roques C."/>
            <person name="Iampietro C."/>
            <person name="Lluch J."/>
            <person name="Castinel A."/>
            <person name="Donnadieu C."/>
            <person name="Desvignes T."/>
            <person name="Floi Bucao C."/>
            <person name="Jouanno E."/>
            <person name="Wen M."/>
            <person name="Mejri S."/>
            <person name="Dirks R."/>
            <person name="Jansen H."/>
            <person name="Henkel C."/>
            <person name="Chen W.J."/>
            <person name="Zahm M."/>
            <person name="Cabau C."/>
            <person name="Klopp C."/>
            <person name="Thompson A.W."/>
            <person name="Robinson-Rechavi M."/>
            <person name="Braasch I."/>
            <person name="Lecointre G."/>
            <person name="Bobe J."/>
            <person name="Postlethwait J.H."/>
            <person name="Berthelot C."/>
            <person name="Roest Crollius H."/>
            <person name="Guiguen Y."/>
        </authorList>
    </citation>
    <scope>NUCLEOTIDE SEQUENCE</scope>
    <source>
        <strain evidence="3">WJC10195</strain>
    </source>
</reference>
<feature type="domain" description="Reverse transcriptase" evidence="2">
    <location>
        <begin position="285"/>
        <end position="541"/>
    </location>
</feature>
<evidence type="ECO:0000256" key="1">
    <source>
        <dbReference type="SAM" id="MobiDB-lite"/>
    </source>
</evidence>
<dbReference type="PROSITE" id="PS50878">
    <property type="entry name" value="RT_POL"/>
    <property type="match status" value="1"/>
</dbReference>
<protein>
    <recommendedName>
        <fullName evidence="2">Reverse transcriptase domain-containing protein</fullName>
    </recommendedName>
</protein>
<organism evidence="3 4">
    <name type="scientific">Synaphobranchus kaupii</name>
    <name type="common">Kaup's arrowtooth eel</name>
    <dbReference type="NCBI Taxonomy" id="118154"/>
    <lineage>
        <taxon>Eukaryota</taxon>
        <taxon>Metazoa</taxon>
        <taxon>Chordata</taxon>
        <taxon>Craniata</taxon>
        <taxon>Vertebrata</taxon>
        <taxon>Euteleostomi</taxon>
        <taxon>Actinopterygii</taxon>
        <taxon>Neopterygii</taxon>
        <taxon>Teleostei</taxon>
        <taxon>Anguilliformes</taxon>
        <taxon>Synaphobranchidae</taxon>
        <taxon>Synaphobranchus</taxon>
    </lineage>
</organism>
<name>A0A9Q1J2V0_SYNKA</name>
<proteinExistence type="predicted"/>
<dbReference type="PANTHER" id="PTHR47510:SF3">
    <property type="entry name" value="ENDO_EXONUCLEASE_PHOSPHATASE DOMAIN-CONTAINING PROTEIN"/>
    <property type="match status" value="1"/>
</dbReference>
<feature type="compositionally biased region" description="Basic and acidic residues" evidence="1">
    <location>
        <begin position="75"/>
        <end position="108"/>
    </location>
</feature>
<evidence type="ECO:0000313" key="3">
    <source>
        <dbReference type="EMBL" id="KAJ8364789.1"/>
    </source>
</evidence>
<feature type="region of interest" description="Disordered" evidence="1">
    <location>
        <begin position="1"/>
        <end position="167"/>
    </location>
</feature>